<dbReference type="GO" id="GO:0043093">
    <property type="term" value="P:FtsZ-dependent cytokinesis"/>
    <property type="evidence" value="ECO:0007669"/>
    <property type="project" value="UniProtKB-UniRule"/>
</dbReference>
<evidence type="ECO:0000256" key="6">
    <source>
        <dbReference type="ARBA" id="ARBA00023306"/>
    </source>
</evidence>
<comment type="subcellular location">
    <subcellularLocation>
        <location evidence="7">Cell membrane</location>
        <topology evidence="7">Single-pass type II membrane protein</topology>
    </subcellularLocation>
    <text evidence="7">Localizes to the division septum where it forms a ring structure.</text>
</comment>
<reference evidence="10 11" key="1">
    <citation type="journal article" date="2017" name="Int. J. Syst. Evol. Microbiol.">
        <title>Jeotgalibaca porci sp. nov. and Jeotgalibaca arthritidis sp. nov., isolated from pigs, and emended description of the genus Jeotgalibaca.</title>
        <authorList>
            <person name="Zamora L."/>
            <person name="Perez-Sancho M."/>
            <person name="Dominguez L."/>
            <person name="Fernandez-Garayzabal J.F."/>
            <person name="Vela A.I."/>
        </authorList>
    </citation>
    <scope>NUCLEOTIDE SEQUENCE [LARGE SCALE GENOMIC DNA]</scope>
    <source>
        <strain evidence="10 11">CCUG 69148</strain>
    </source>
</reference>
<evidence type="ECO:0000256" key="9">
    <source>
        <dbReference type="SAM" id="Coils"/>
    </source>
</evidence>
<organism evidence="10 11">
    <name type="scientific">Jeotgalibaca porci</name>
    <dbReference type="NCBI Taxonomy" id="1868793"/>
    <lineage>
        <taxon>Bacteria</taxon>
        <taxon>Bacillati</taxon>
        <taxon>Bacillota</taxon>
        <taxon>Bacilli</taxon>
        <taxon>Lactobacillales</taxon>
        <taxon>Carnobacteriaceae</taxon>
        <taxon>Jeotgalibaca</taxon>
    </lineage>
</organism>
<evidence type="ECO:0000256" key="3">
    <source>
        <dbReference type="ARBA" id="ARBA00022692"/>
    </source>
</evidence>
<keyword evidence="2 7" id="KW-0132">Cell division</keyword>
<keyword evidence="9" id="KW-0175">Coiled coil</keyword>
<evidence type="ECO:0000256" key="4">
    <source>
        <dbReference type="ARBA" id="ARBA00022989"/>
    </source>
</evidence>
<gene>
    <name evidence="7 10" type="primary">ftsL</name>
    <name evidence="10" type="ORF">G7058_02775</name>
</gene>
<comment type="similarity">
    <text evidence="7">Belongs to the FtsL family.</text>
</comment>
<dbReference type="NCBIfam" id="TIGR02209">
    <property type="entry name" value="ftsL_broad"/>
    <property type="match status" value="1"/>
</dbReference>
<protein>
    <recommendedName>
        <fullName evidence="7 8">Cell division protein FtsL</fullName>
    </recommendedName>
</protein>
<dbReference type="EMBL" id="CP049889">
    <property type="protein sequence ID" value="QIK51073.1"/>
    <property type="molecule type" value="Genomic_DNA"/>
</dbReference>
<accession>A0A6G7WFQ0</accession>
<evidence type="ECO:0000256" key="5">
    <source>
        <dbReference type="ARBA" id="ARBA00023136"/>
    </source>
</evidence>
<evidence type="ECO:0000256" key="1">
    <source>
        <dbReference type="ARBA" id="ARBA00022475"/>
    </source>
</evidence>
<feature type="coiled-coil region" evidence="9">
    <location>
        <begin position="69"/>
        <end position="96"/>
    </location>
</feature>
<keyword evidence="1 7" id="KW-1003">Cell membrane</keyword>
<dbReference type="KEGG" id="jpo:G7058_02775"/>
<evidence type="ECO:0000256" key="2">
    <source>
        <dbReference type="ARBA" id="ARBA00022618"/>
    </source>
</evidence>
<keyword evidence="4 7" id="KW-1133">Transmembrane helix</keyword>
<proteinExistence type="inferred from homology"/>
<dbReference type="GeneID" id="94552187"/>
<dbReference type="Pfam" id="PF04977">
    <property type="entry name" value="DivIC"/>
    <property type="match status" value="1"/>
</dbReference>
<evidence type="ECO:0000256" key="8">
    <source>
        <dbReference type="NCBIfam" id="TIGR02209"/>
    </source>
</evidence>
<feature type="transmembrane region" description="Helical" evidence="7">
    <location>
        <begin position="45"/>
        <end position="64"/>
    </location>
</feature>
<keyword evidence="6 7" id="KW-0131">Cell cycle</keyword>
<name>A0A6G7WFQ0_9LACT</name>
<dbReference type="GO" id="GO:0005886">
    <property type="term" value="C:plasma membrane"/>
    <property type="evidence" value="ECO:0007669"/>
    <property type="project" value="UniProtKB-SubCell"/>
</dbReference>
<dbReference type="AlphaFoldDB" id="A0A6G7WFQ0"/>
<keyword evidence="3 7" id="KW-0812">Transmembrane</keyword>
<dbReference type="InterPro" id="IPR011922">
    <property type="entry name" value="Cell_div_FtsL"/>
</dbReference>
<comment type="function">
    <text evidence="7">Essential cell division protein.</text>
</comment>
<evidence type="ECO:0000313" key="10">
    <source>
        <dbReference type="EMBL" id="QIK51073.1"/>
    </source>
</evidence>
<evidence type="ECO:0000313" key="11">
    <source>
        <dbReference type="Proteomes" id="UP000501830"/>
    </source>
</evidence>
<keyword evidence="5 7" id="KW-0472">Membrane</keyword>
<dbReference type="RefSeq" id="WP_166062118.1">
    <property type="nucleotide sequence ID" value="NZ_CP049889.1"/>
</dbReference>
<sequence length="127" mass="14279">MATPEYANNLYDPLIDVQNPSPQATPVSPVVPGRRIATRPWAKEIVTLAVIGFTALILVFTSLITQVTISNQNRQLQDLQNNNVTVSIENNNLNQEVQELSRYNRIMEIAESMGLKMNETNVRNVTR</sequence>
<dbReference type="HAMAP" id="MF_00910">
    <property type="entry name" value="FtsL"/>
    <property type="match status" value="1"/>
</dbReference>
<dbReference type="GO" id="GO:0032153">
    <property type="term" value="C:cell division site"/>
    <property type="evidence" value="ECO:0007669"/>
    <property type="project" value="UniProtKB-UniRule"/>
</dbReference>
<keyword evidence="11" id="KW-1185">Reference proteome</keyword>
<dbReference type="InterPro" id="IPR007060">
    <property type="entry name" value="FtsL/DivIC"/>
</dbReference>
<dbReference type="Proteomes" id="UP000501830">
    <property type="component" value="Chromosome"/>
</dbReference>
<evidence type="ECO:0000256" key="7">
    <source>
        <dbReference type="HAMAP-Rule" id="MF_00910"/>
    </source>
</evidence>